<protein>
    <recommendedName>
        <fullName evidence="13">Peptidase M50 domain-containing protein</fullName>
    </recommendedName>
</protein>
<keyword evidence="8" id="KW-0862">Zinc</keyword>
<dbReference type="CDD" id="cd06160">
    <property type="entry name" value="S2P-M50_like_2"/>
    <property type="match status" value="1"/>
</dbReference>
<dbReference type="GO" id="GO:0046872">
    <property type="term" value="F:metal ion binding"/>
    <property type="evidence" value="ECO:0007669"/>
    <property type="project" value="UniProtKB-KW"/>
</dbReference>
<reference evidence="14 15" key="1">
    <citation type="submission" date="2018-05" db="EMBL/GenBank/DDBJ databases">
        <title>Brumimicrobium oceani sp. nov., isolated from coastal sediment.</title>
        <authorList>
            <person name="Kou Y."/>
        </authorList>
    </citation>
    <scope>NUCLEOTIDE SEQUENCE [LARGE SCALE GENOMIC DNA]</scope>
    <source>
        <strain evidence="14 15">C305</strain>
    </source>
</reference>
<evidence type="ECO:0000256" key="3">
    <source>
        <dbReference type="ARBA" id="ARBA00007931"/>
    </source>
</evidence>
<reference evidence="14 15" key="2">
    <citation type="submission" date="2018-05" db="EMBL/GenBank/DDBJ databases">
        <authorList>
            <person name="Lanie J.A."/>
            <person name="Ng W.-L."/>
            <person name="Kazmierczak K.M."/>
            <person name="Andrzejewski T.M."/>
            <person name="Davidsen T.M."/>
            <person name="Wayne K.J."/>
            <person name="Tettelin H."/>
            <person name="Glass J.I."/>
            <person name="Rusch D."/>
            <person name="Podicherti R."/>
            <person name="Tsui H.-C.T."/>
            <person name="Winkler M.E."/>
        </authorList>
    </citation>
    <scope>NUCLEOTIDE SEQUENCE [LARGE SCALE GENOMIC DNA]</scope>
    <source>
        <strain evidence="14 15">C305</strain>
    </source>
</reference>
<feature type="transmembrane region" description="Helical" evidence="12">
    <location>
        <begin position="280"/>
        <end position="301"/>
    </location>
</feature>
<feature type="domain" description="Peptidase M50" evidence="13">
    <location>
        <begin position="45"/>
        <end position="117"/>
    </location>
</feature>
<evidence type="ECO:0000256" key="9">
    <source>
        <dbReference type="ARBA" id="ARBA00022989"/>
    </source>
</evidence>
<dbReference type="GO" id="GO:0006508">
    <property type="term" value="P:proteolysis"/>
    <property type="evidence" value="ECO:0007669"/>
    <property type="project" value="UniProtKB-KW"/>
</dbReference>
<evidence type="ECO:0000313" key="15">
    <source>
        <dbReference type="Proteomes" id="UP000245370"/>
    </source>
</evidence>
<evidence type="ECO:0000256" key="5">
    <source>
        <dbReference type="ARBA" id="ARBA00022692"/>
    </source>
</evidence>
<name>A0A2U2XH59_9FLAO</name>
<evidence type="ECO:0000256" key="12">
    <source>
        <dbReference type="SAM" id="Phobius"/>
    </source>
</evidence>
<evidence type="ECO:0000256" key="7">
    <source>
        <dbReference type="ARBA" id="ARBA00022801"/>
    </source>
</evidence>
<evidence type="ECO:0000313" key="14">
    <source>
        <dbReference type="EMBL" id="PWH87125.1"/>
    </source>
</evidence>
<feature type="transmembrane region" description="Helical" evidence="12">
    <location>
        <begin position="46"/>
        <end position="65"/>
    </location>
</feature>
<dbReference type="GO" id="GO:0016020">
    <property type="term" value="C:membrane"/>
    <property type="evidence" value="ECO:0007669"/>
    <property type="project" value="UniProtKB-SubCell"/>
</dbReference>
<keyword evidence="11 12" id="KW-0472">Membrane</keyword>
<dbReference type="PANTHER" id="PTHR39188:SF3">
    <property type="entry name" value="STAGE IV SPORULATION PROTEIN FB"/>
    <property type="match status" value="1"/>
</dbReference>
<evidence type="ECO:0000256" key="6">
    <source>
        <dbReference type="ARBA" id="ARBA00022723"/>
    </source>
</evidence>
<keyword evidence="5 12" id="KW-0812">Transmembrane</keyword>
<comment type="subcellular location">
    <subcellularLocation>
        <location evidence="2">Membrane</location>
        <topology evidence="2">Multi-pass membrane protein</topology>
    </subcellularLocation>
</comment>
<evidence type="ECO:0000256" key="10">
    <source>
        <dbReference type="ARBA" id="ARBA00023049"/>
    </source>
</evidence>
<sequence>MENFEQQYPQKPILMKRKSGGHISVTVLSMVIFAITFSLILDDYYLIAILLGVLLFHELGHFLMMKLFNYEELNMLFIPFMGAMVSGRKKEYSQIESSLMVIAGPLPGILLGAFLLLYNWTEPSSLYIQLGVILILLNVMNLIPIDPLDGGQLMRILFFNNYEYAQLIFTAISSLAVAGVGLYFNSWLMIIFGLLLGLRIKNKNKLYLIRKDMKEDDIEYESNYDDISNKTYSKIKRIIIEHTPVLNEIEEYNEEERYNQIVAKQVDGVLFPPTKKDASIAFKLFMLFLWAGGIILSTYAITAIEFNSIINAFQNR</sequence>
<evidence type="ECO:0000256" key="2">
    <source>
        <dbReference type="ARBA" id="ARBA00004141"/>
    </source>
</evidence>
<dbReference type="EMBL" id="QFRJ01000001">
    <property type="protein sequence ID" value="PWH87125.1"/>
    <property type="molecule type" value="Genomic_DNA"/>
</dbReference>
<keyword evidence="10" id="KW-0482">Metalloprotease</keyword>
<feature type="transmembrane region" description="Helical" evidence="12">
    <location>
        <begin position="126"/>
        <end position="145"/>
    </location>
</feature>
<comment type="caution">
    <text evidence="14">The sequence shown here is derived from an EMBL/GenBank/DDBJ whole genome shotgun (WGS) entry which is preliminary data.</text>
</comment>
<proteinExistence type="inferred from homology"/>
<keyword evidence="9 12" id="KW-1133">Transmembrane helix</keyword>
<keyword evidence="15" id="KW-1185">Reference proteome</keyword>
<dbReference type="Proteomes" id="UP000245370">
    <property type="component" value="Unassembled WGS sequence"/>
</dbReference>
<accession>A0A2U2XH59</accession>
<dbReference type="PANTHER" id="PTHR39188">
    <property type="entry name" value="MEMBRANE-ASSOCIATED ZINC METALLOPROTEASE M50B"/>
    <property type="match status" value="1"/>
</dbReference>
<evidence type="ECO:0000256" key="1">
    <source>
        <dbReference type="ARBA" id="ARBA00001947"/>
    </source>
</evidence>
<feature type="transmembrane region" description="Helical" evidence="12">
    <location>
        <begin position="98"/>
        <end position="120"/>
    </location>
</feature>
<keyword evidence="7" id="KW-0378">Hydrolase</keyword>
<dbReference type="Pfam" id="PF02163">
    <property type="entry name" value="Peptidase_M50"/>
    <property type="match status" value="1"/>
</dbReference>
<evidence type="ECO:0000256" key="8">
    <source>
        <dbReference type="ARBA" id="ARBA00022833"/>
    </source>
</evidence>
<gene>
    <name evidence="14" type="ORF">DIT68_02355</name>
</gene>
<dbReference type="AlphaFoldDB" id="A0A2U2XH59"/>
<evidence type="ECO:0000256" key="4">
    <source>
        <dbReference type="ARBA" id="ARBA00022670"/>
    </source>
</evidence>
<dbReference type="GO" id="GO:0008237">
    <property type="term" value="F:metallopeptidase activity"/>
    <property type="evidence" value="ECO:0007669"/>
    <property type="project" value="UniProtKB-KW"/>
</dbReference>
<dbReference type="InterPro" id="IPR008915">
    <property type="entry name" value="Peptidase_M50"/>
</dbReference>
<comment type="similarity">
    <text evidence="3">Belongs to the peptidase M50B family.</text>
</comment>
<comment type="cofactor">
    <cofactor evidence="1">
        <name>Zn(2+)</name>
        <dbReference type="ChEBI" id="CHEBI:29105"/>
    </cofactor>
</comment>
<keyword evidence="6" id="KW-0479">Metal-binding</keyword>
<evidence type="ECO:0000259" key="13">
    <source>
        <dbReference type="Pfam" id="PF02163"/>
    </source>
</evidence>
<organism evidence="14 15">
    <name type="scientific">Brumimicrobium oceani</name>
    <dbReference type="NCBI Taxonomy" id="2100725"/>
    <lineage>
        <taxon>Bacteria</taxon>
        <taxon>Pseudomonadati</taxon>
        <taxon>Bacteroidota</taxon>
        <taxon>Flavobacteriia</taxon>
        <taxon>Flavobacteriales</taxon>
        <taxon>Crocinitomicaceae</taxon>
        <taxon>Brumimicrobium</taxon>
    </lineage>
</organism>
<keyword evidence="4" id="KW-0645">Protease</keyword>
<feature type="transmembrane region" description="Helical" evidence="12">
    <location>
        <begin position="157"/>
        <end position="176"/>
    </location>
</feature>
<feature type="transmembrane region" description="Helical" evidence="12">
    <location>
        <begin position="21"/>
        <end position="40"/>
    </location>
</feature>
<evidence type="ECO:0000256" key="11">
    <source>
        <dbReference type="ARBA" id="ARBA00023136"/>
    </source>
</evidence>